<feature type="domain" description="FAD-binding PCMH-type" evidence="6">
    <location>
        <begin position="23"/>
        <end position="192"/>
    </location>
</feature>
<dbReference type="PANTHER" id="PTHR42973:SF39">
    <property type="entry name" value="FAD-BINDING PCMH-TYPE DOMAIN-CONTAINING PROTEIN"/>
    <property type="match status" value="1"/>
</dbReference>
<dbReference type="Gene3D" id="3.40.462.20">
    <property type="match status" value="1"/>
</dbReference>
<dbReference type="Pfam" id="PF01565">
    <property type="entry name" value="FAD_binding_4"/>
    <property type="match status" value="1"/>
</dbReference>
<keyword evidence="4" id="KW-0274">FAD</keyword>
<evidence type="ECO:0000256" key="2">
    <source>
        <dbReference type="ARBA" id="ARBA00005466"/>
    </source>
</evidence>
<gene>
    <name evidence="7" type="ORF">ABLG96_04615</name>
</gene>
<evidence type="ECO:0000259" key="6">
    <source>
        <dbReference type="PROSITE" id="PS51387"/>
    </source>
</evidence>
<dbReference type="InterPro" id="IPR050416">
    <property type="entry name" value="FAD-linked_Oxidoreductase"/>
</dbReference>
<dbReference type="PROSITE" id="PS00862">
    <property type="entry name" value="OX2_COVAL_FAD"/>
    <property type="match status" value="1"/>
</dbReference>
<dbReference type="GO" id="GO:0071949">
    <property type="term" value="F:FAD binding"/>
    <property type="evidence" value="ECO:0007669"/>
    <property type="project" value="InterPro"/>
</dbReference>
<dbReference type="InterPro" id="IPR016167">
    <property type="entry name" value="FAD-bd_PCMH_sub1"/>
</dbReference>
<dbReference type="Gene3D" id="3.30.465.10">
    <property type="match status" value="1"/>
</dbReference>
<dbReference type="InterPro" id="IPR016169">
    <property type="entry name" value="FAD-bd_PCMH_sub2"/>
</dbReference>
<dbReference type="SUPFAM" id="SSF56176">
    <property type="entry name" value="FAD-binding/transporter-associated domain-like"/>
    <property type="match status" value="1"/>
</dbReference>
<dbReference type="InterPro" id="IPR036318">
    <property type="entry name" value="FAD-bd_PCMH-like_sf"/>
</dbReference>
<evidence type="ECO:0000256" key="5">
    <source>
        <dbReference type="ARBA" id="ARBA00023002"/>
    </source>
</evidence>
<name>A0AAU8DQP8_9ACTN</name>
<evidence type="ECO:0000256" key="4">
    <source>
        <dbReference type="ARBA" id="ARBA00022827"/>
    </source>
</evidence>
<dbReference type="Gene3D" id="3.30.43.10">
    <property type="entry name" value="Uridine Diphospho-n-acetylenolpyruvylglucosamine Reductase, domain 2"/>
    <property type="match status" value="1"/>
</dbReference>
<comment type="cofactor">
    <cofactor evidence="1">
        <name>FAD</name>
        <dbReference type="ChEBI" id="CHEBI:57692"/>
    </cofactor>
</comment>
<proteinExistence type="inferred from homology"/>
<dbReference type="InterPro" id="IPR006093">
    <property type="entry name" value="Oxy_OxRdtase_FAD_BS"/>
</dbReference>
<dbReference type="EMBL" id="CP159218">
    <property type="protein sequence ID" value="XCG64622.1"/>
    <property type="molecule type" value="Genomic_DNA"/>
</dbReference>
<dbReference type="PANTHER" id="PTHR42973">
    <property type="entry name" value="BINDING OXIDOREDUCTASE, PUTATIVE (AFU_ORTHOLOGUE AFUA_1G17690)-RELATED"/>
    <property type="match status" value="1"/>
</dbReference>
<organism evidence="7">
    <name type="scientific">Nakamurella sp. A5-74</name>
    <dbReference type="NCBI Taxonomy" id="3158264"/>
    <lineage>
        <taxon>Bacteria</taxon>
        <taxon>Bacillati</taxon>
        <taxon>Actinomycetota</taxon>
        <taxon>Actinomycetes</taxon>
        <taxon>Nakamurellales</taxon>
        <taxon>Nakamurellaceae</taxon>
        <taxon>Nakamurella</taxon>
    </lineage>
</organism>
<keyword evidence="3" id="KW-0285">Flavoprotein</keyword>
<dbReference type="GO" id="GO:0016491">
    <property type="term" value="F:oxidoreductase activity"/>
    <property type="evidence" value="ECO:0007669"/>
    <property type="project" value="UniProtKB-KW"/>
</dbReference>
<evidence type="ECO:0000256" key="1">
    <source>
        <dbReference type="ARBA" id="ARBA00001974"/>
    </source>
</evidence>
<dbReference type="EC" id="1.-.-.-" evidence="7"/>
<evidence type="ECO:0000313" key="7">
    <source>
        <dbReference type="EMBL" id="XCG64622.1"/>
    </source>
</evidence>
<keyword evidence="5 7" id="KW-0560">Oxidoreductase</keyword>
<comment type="similarity">
    <text evidence="2">Belongs to the oxygen-dependent FAD-linked oxidoreductase family.</text>
</comment>
<evidence type="ECO:0000256" key="3">
    <source>
        <dbReference type="ARBA" id="ARBA00022630"/>
    </source>
</evidence>
<dbReference type="InterPro" id="IPR006094">
    <property type="entry name" value="Oxid_FAD_bind_N"/>
</dbReference>
<accession>A0AAU8DQP8</accession>
<dbReference type="RefSeq" id="WP_353650235.1">
    <property type="nucleotide sequence ID" value="NZ_CP159218.1"/>
</dbReference>
<dbReference type="InterPro" id="IPR016166">
    <property type="entry name" value="FAD-bd_PCMH"/>
</dbReference>
<sequence length="435" mass="46636">MNSLITDTHPDYDAERAGYNLSVEHRPACIMAAGSVDDVVSAVRYANAHHLAVAVIATGHGPARPADGALLVNTTRMDRIDIDPVARTARVEAGVRGGALVHAAAEHGLAPLNGSSPEVGVVSYHLGGGVGMMGRSLGWAVDHVRALDIVTSDGELRHVTPTQHPDLFWALRGAGRAMFGIVTAIEIDLHPITRLHAGGMHFVGSGIAGAMHTYAEWTRNVPESMGSSALLIHLPDLPAVPEPLRGRFSAHLRFASTDSAPATEPLLRPFRVHHPVIDTVADIPYSAVASIHNEPTTPVHFHGRNSMLRDLDPAAVDILLKHTEQGRFMAELRHLGGALGRPGPIPAAQARRDDRFVLYTGGVSEPADIRPVLEDLQSSMQPWATGAACVNFLSGVDVPAATVAASYLPDDVMRISRLRQQVDPSHMFRFHHGVW</sequence>
<protein>
    <submittedName>
        <fullName evidence="7">FAD-binding oxidoreductase</fullName>
        <ecNumber evidence="7">1.-.-.-</ecNumber>
    </submittedName>
</protein>
<dbReference type="PROSITE" id="PS51387">
    <property type="entry name" value="FAD_PCMH"/>
    <property type="match status" value="1"/>
</dbReference>
<reference evidence="7" key="1">
    <citation type="submission" date="2024-05" db="EMBL/GenBank/DDBJ databases">
        <authorList>
            <person name="Cai S.Y."/>
            <person name="Jin L.M."/>
            <person name="Li H.R."/>
        </authorList>
    </citation>
    <scope>NUCLEOTIDE SEQUENCE</scope>
    <source>
        <strain evidence="7">A5-74</strain>
    </source>
</reference>
<dbReference type="AlphaFoldDB" id="A0AAU8DQP8"/>